<evidence type="ECO:0000313" key="2">
    <source>
        <dbReference type="EMBL" id="QJA95043.1"/>
    </source>
</evidence>
<dbReference type="EMBL" id="MT143281">
    <property type="protein sequence ID" value="QJA95043.1"/>
    <property type="molecule type" value="Genomic_DNA"/>
</dbReference>
<proteinExistence type="predicted"/>
<reference evidence="2" key="1">
    <citation type="submission" date="2020-03" db="EMBL/GenBank/DDBJ databases">
        <title>The deep terrestrial virosphere.</title>
        <authorList>
            <person name="Holmfeldt K."/>
            <person name="Nilsson E."/>
            <person name="Simone D."/>
            <person name="Lopez-Fernandez M."/>
            <person name="Wu X."/>
            <person name="de Brujin I."/>
            <person name="Lundin D."/>
            <person name="Andersson A."/>
            <person name="Bertilsson S."/>
            <person name="Dopson M."/>
        </authorList>
    </citation>
    <scope>NUCLEOTIDE SEQUENCE</scope>
    <source>
        <strain evidence="2">MM415B03672</strain>
    </source>
</reference>
<protein>
    <submittedName>
        <fullName evidence="2">Uncharacterized protein</fullName>
    </submittedName>
</protein>
<evidence type="ECO:0000256" key="1">
    <source>
        <dbReference type="SAM" id="MobiDB-lite"/>
    </source>
</evidence>
<dbReference type="AlphaFoldDB" id="A0A6M3LKJ2"/>
<feature type="region of interest" description="Disordered" evidence="1">
    <location>
        <begin position="151"/>
        <end position="178"/>
    </location>
</feature>
<organism evidence="2">
    <name type="scientific">viral metagenome</name>
    <dbReference type="NCBI Taxonomy" id="1070528"/>
    <lineage>
        <taxon>unclassified sequences</taxon>
        <taxon>metagenomes</taxon>
        <taxon>organismal metagenomes</taxon>
    </lineage>
</organism>
<feature type="compositionally biased region" description="Acidic residues" evidence="1">
    <location>
        <begin position="167"/>
        <end position="178"/>
    </location>
</feature>
<accession>A0A6M3LKJ2</accession>
<gene>
    <name evidence="2" type="ORF">MM415B03672_0006</name>
</gene>
<sequence>MNFTGTISKIWGPTQSKQGKWHWDAEVDLVTGETQKIMVWADFKTNKLDPTLNDLAEGMEIKGDATIKQGYERWTVKGLERVFGTGGGPVEQYPPGPHQTNRNDAILGQTCMKCASWIVAAQIGQGFYNRDDTDDHIIDNVIKMSNMLVSRFKEGPPPAEEPRQDEEPPVPNDDDIPF</sequence>
<name>A0A6M3LKJ2_9ZZZZ</name>